<dbReference type="PANTHER" id="PTHR42998:SF1">
    <property type="entry name" value="TYPE I RESTRICTION ENZYME HINDI METHYLASE SUBUNIT"/>
    <property type="match status" value="1"/>
</dbReference>
<dbReference type="Gene3D" id="3.40.50.150">
    <property type="entry name" value="Vaccinia Virus protein VP39"/>
    <property type="match status" value="1"/>
</dbReference>
<dbReference type="PANTHER" id="PTHR42998">
    <property type="entry name" value="TYPE I RESTRICTION ENZYME HINDVIIP M PROTEIN-RELATED"/>
    <property type="match status" value="1"/>
</dbReference>
<dbReference type="Pfam" id="PF02384">
    <property type="entry name" value="N6_Mtase"/>
    <property type="match status" value="1"/>
</dbReference>
<dbReference type="GO" id="GO:0032259">
    <property type="term" value="P:methylation"/>
    <property type="evidence" value="ECO:0007669"/>
    <property type="project" value="UniProtKB-KW"/>
</dbReference>
<evidence type="ECO:0000313" key="3">
    <source>
        <dbReference type="Proteomes" id="UP001596337"/>
    </source>
</evidence>
<dbReference type="InterPro" id="IPR003356">
    <property type="entry name" value="DNA_methylase_A-5"/>
</dbReference>
<keyword evidence="2" id="KW-0808">Transferase</keyword>
<dbReference type="Proteomes" id="UP001596337">
    <property type="component" value="Unassembled WGS sequence"/>
</dbReference>
<dbReference type="EMBL" id="JBHSXX010000001">
    <property type="protein sequence ID" value="MFC6870935.1"/>
    <property type="molecule type" value="Genomic_DNA"/>
</dbReference>
<dbReference type="SUPFAM" id="SSF53335">
    <property type="entry name" value="S-adenosyl-L-methionine-dependent methyltransferases"/>
    <property type="match status" value="1"/>
</dbReference>
<evidence type="ECO:0000259" key="1">
    <source>
        <dbReference type="Pfam" id="PF02384"/>
    </source>
</evidence>
<accession>A0ABW2C8S2</accession>
<reference evidence="3" key="1">
    <citation type="journal article" date="2019" name="Int. J. Syst. Evol. Microbiol.">
        <title>The Global Catalogue of Microorganisms (GCM) 10K type strain sequencing project: providing services to taxonomists for standard genome sequencing and annotation.</title>
        <authorList>
            <consortium name="The Broad Institute Genomics Platform"/>
            <consortium name="The Broad Institute Genome Sequencing Center for Infectious Disease"/>
            <person name="Wu L."/>
            <person name="Ma J."/>
        </authorList>
    </citation>
    <scope>NUCLEOTIDE SEQUENCE [LARGE SCALE GENOMIC DNA]</scope>
    <source>
        <strain evidence="3">KCTC 32255</strain>
    </source>
</reference>
<protein>
    <submittedName>
        <fullName evidence="2">N-6 DNA methylase</fullName>
    </submittedName>
</protein>
<comment type="caution">
    <text evidence="2">The sequence shown here is derived from an EMBL/GenBank/DDBJ whole genome shotgun (WGS) entry which is preliminary data.</text>
</comment>
<name>A0ABW2C8S2_9PSEU</name>
<feature type="domain" description="DNA methylase adenine-specific" evidence="1">
    <location>
        <begin position="147"/>
        <end position="248"/>
    </location>
</feature>
<evidence type="ECO:0000313" key="2">
    <source>
        <dbReference type="EMBL" id="MFC6870935.1"/>
    </source>
</evidence>
<dbReference type="GO" id="GO:0008168">
    <property type="term" value="F:methyltransferase activity"/>
    <property type="evidence" value="ECO:0007669"/>
    <property type="project" value="UniProtKB-KW"/>
</dbReference>
<keyword evidence="2" id="KW-0489">Methyltransferase</keyword>
<gene>
    <name evidence="2" type="ORF">ACFQGD_27795</name>
</gene>
<dbReference type="InterPro" id="IPR029063">
    <property type="entry name" value="SAM-dependent_MTases_sf"/>
</dbReference>
<proteinExistence type="predicted"/>
<dbReference type="InterPro" id="IPR052916">
    <property type="entry name" value="Type-I_RE_MTase_Subunit"/>
</dbReference>
<keyword evidence="3" id="KW-1185">Reference proteome</keyword>
<dbReference type="RefSeq" id="WP_345401548.1">
    <property type="nucleotide sequence ID" value="NZ_BAABLA010000106.1"/>
</dbReference>
<sequence>MNTKPQCDPDAHAIRIADAIANRWYTVHGAGHVEVPLGVSATLSLLREHDPEGPGLTTQIRRLDADGFAAFCRSVWRTIIRVRPDLTHLVFPIIEWLHTDPAPELLTHAKHVADAALDAGHIEFTATGQSDAADLLGAVLTVLRADRATRAREQFYTPLALADTMAALLGVPHEGESVYNPALGTGGLFRATAQAMRQRGRDPSTVTWVGCDIDALAIACAAVNTLVWGLGPRVLLAVGDSLAGDVLEHARRQREELIHIADTISLVTHLRAAINTAQYLLACGEAGTHADARPS</sequence>
<organism evidence="2 3">
    <name type="scientific">Haloechinothrix salitolerans</name>
    <dbReference type="NCBI Taxonomy" id="926830"/>
    <lineage>
        <taxon>Bacteria</taxon>
        <taxon>Bacillati</taxon>
        <taxon>Actinomycetota</taxon>
        <taxon>Actinomycetes</taxon>
        <taxon>Pseudonocardiales</taxon>
        <taxon>Pseudonocardiaceae</taxon>
        <taxon>Haloechinothrix</taxon>
    </lineage>
</organism>